<accession>A0A2Z4XYH1</accession>
<sequence>MFRFILTLIAISGIFTLDIYLPGVPEQINSLNVSNMAISWTFTIFSITFAISQLIAGPLSDKYGRKPILVFGLLLAVISTLLCGIAQNYWQFLLFRILQAVGVSCVVVANAIIRDLHDGVVATRLRGYITMVAGVTISLAPALGSFLVYFCGWRGTFVLSSVVFLITLVLIIFFFKETAIPHKISSKQIVRNYYDLIRYSPEYMRRNTQYALGYSVHFCFVIMSSYIIVVQMKYNLFVYSLFMVFYGLALSISGFITNMLSVKYNNVQIIQIGAVIMLLSAVSLLVFNFIGYSNIYVFTIFILMMILGGTILRPSSLTLALSSVPKLSGQGSAGISLLQFLLSGIIASIISLSSNNIVNTICIYTILAGFIIYFINRDKKYK</sequence>
<dbReference type="EMBL" id="CP021781">
    <property type="protein sequence ID" value="AXA33475.1"/>
    <property type="molecule type" value="Genomic_DNA"/>
</dbReference>
<feature type="transmembrane region" description="Helical" evidence="6">
    <location>
        <begin position="333"/>
        <end position="351"/>
    </location>
</feature>
<reference evidence="8 10" key="1">
    <citation type="submission" date="2017-06" db="EMBL/GenBank/DDBJ databases">
        <title>Complete genome of Francisella adeliensis.</title>
        <authorList>
            <person name="Vallesi A."/>
            <person name="Sjodin A."/>
        </authorList>
    </citation>
    <scope>NUCLEOTIDE SEQUENCE [LARGE SCALE GENOMIC DNA]</scope>
    <source>
        <strain evidence="8 10">FDC440</strain>
    </source>
</reference>
<keyword evidence="11" id="KW-1185">Reference proteome</keyword>
<dbReference type="InterPro" id="IPR020846">
    <property type="entry name" value="MFS_dom"/>
</dbReference>
<dbReference type="GO" id="GO:0022857">
    <property type="term" value="F:transmembrane transporter activity"/>
    <property type="evidence" value="ECO:0007669"/>
    <property type="project" value="InterPro"/>
</dbReference>
<dbReference type="InterPro" id="IPR005829">
    <property type="entry name" value="Sugar_transporter_CS"/>
</dbReference>
<dbReference type="GO" id="GO:0042908">
    <property type="term" value="P:xenobiotic transport"/>
    <property type="evidence" value="ECO:0007669"/>
    <property type="project" value="UniProtKB-ARBA"/>
</dbReference>
<evidence type="ECO:0000313" key="9">
    <source>
        <dbReference type="EMBL" id="QIW11705.1"/>
    </source>
</evidence>
<feature type="transmembrane region" description="Helical" evidence="6">
    <location>
        <begin position="357"/>
        <end position="375"/>
    </location>
</feature>
<evidence type="ECO:0000313" key="11">
    <source>
        <dbReference type="Proteomes" id="UP000681131"/>
    </source>
</evidence>
<evidence type="ECO:0000256" key="5">
    <source>
        <dbReference type="ARBA" id="ARBA00023136"/>
    </source>
</evidence>
<dbReference type="PRINTS" id="PR01036">
    <property type="entry name" value="TCRTETB"/>
</dbReference>
<evidence type="ECO:0000256" key="4">
    <source>
        <dbReference type="ARBA" id="ARBA00022989"/>
    </source>
</evidence>
<dbReference type="Proteomes" id="UP000681131">
    <property type="component" value="Chromosome"/>
</dbReference>
<feature type="domain" description="Major facilitator superfamily (MFS) profile" evidence="7">
    <location>
        <begin position="1"/>
        <end position="380"/>
    </location>
</feature>
<name>A0A2Z4XYH1_9GAMM</name>
<feature type="transmembrane region" description="Helical" evidence="6">
    <location>
        <begin position="269"/>
        <end position="289"/>
    </location>
</feature>
<keyword evidence="3 6" id="KW-0812">Transmembrane</keyword>
<comment type="subcellular location">
    <subcellularLocation>
        <location evidence="1">Membrane</location>
        <topology evidence="1">Multi-pass membrane protein</topology>
    </subcellularLocation>
</comment>
<evidence type="ECO:0000259" key="7">
    <source>
        <dbReference type="PROSITE" id="PS50850"/>
    </source>
</evidence>
<evidence type="ECO:0000256" key="1">
    <source>
        <dbReference type="ARBA" id="ARBA00004141"/>
    </source>
</evidence>
<feature type="transmembrane region" description="Helical" evidence="6">
    <location>
        <begin position="68"/>
        <end position="87"/>
    </location>
</feature>
<dbReference type="Proteomes" id="UP000251120">
    <property type="component" value="Chromosome"/>
</dbReference>
<dbReference type="SUPFAM" id="SSF103473">
    <property type="entry name" value="MFS general substrate transporter"/>
    <property type="match status" value="1"/>
</dbReference>
<feature type="transmembrane region" description="Helical" evidence="6">
    <location>
        <begin position="36"/>
        <end position="56"/>
    </location>
</feature>
<dbReference type="GO" id="GO:0005886">
    <property type="term" value="C:plasma membrane"/>
    <property type="evidence" value="ECO:0007669"/>
    <property type="project" value="TreeGrafter"/>
</dbReference>
<dbReference type="PANTHER" id="PTHR23502">
    <property type="entry name" value="MAJOR FACILITATOR SUPERFAMILY"/>
    <property type="match status" value="1"/>
</dbReference>
<feature type="transmembrane region" description="Helical" evidence="6">
    <location>
        <begin position="211"/>
        <end position="230"/>
    </location>
</feature>
<evidence type="ECO:0000256" key="3">
    <source>
        <dbReference type="ARBA" id="ARBA00022692"/>
    </source>
</evidence>
<keyword evidence="4 6" id="KW-1133">Transmembrane helix</keyword>
<dbReference type="Gene3D" id="1.20.1720.10">
    <property type="entry name" value="Multidrug resistance protein D"/>
    <property type="match status" value="1"/>
</dbReference>
<dbReference type="OrthoDB" id="5670831at2"/>
<dbReference type="PROSITE" id="PS00216">
    <property type="entry name" value="SUGAR_TRANSPORT_1"/>
    <property type="match status" value="1"/>
</dbReference>
<dbReference type="PANTHER" id="PTHR23502:SF132">
    <property type="entry name" value="POLYAMINE TRANSPORTER 2-RELATED"/>
    <property type="match status" value="1"/>
</dbReference>
<evidence type="ECO:0000256" key="6">
    <source>
        <dbReference type="SAM" id="Phobius"/>
    </source>
</evidence>
<evidence type="ECO:0000313" key="10">
    <source>
        <dbReference type="Proteomes" id="UP000251120"/>
    </source>
</evidence>
<feature type="transmembrane region" description="Helical" evidence="6">
    <location>
        <begin position="125"/>
        <end position="150"/>
    </location>
</feature>
<feature type="transmembrane region" description="Helical" evidence="6">
    <location>
        <begin position="236"/>
        <end position="257"/>
    </location>
</feature>
<feature type="transmembrane region" description="Helical" evidence="6">
    <location>
        <begin position="156"/>
        <end position="175"/>
    </location>
</feature>
<feature type="transmembrane region" description="Helical" evidence="6">
    <location>
        <begin position="295"/>
        <end position="312"/>
    </location>
</feature>
<evidence type="ECO:0000256" key="2">
    <source>
        <dbReference type="ARBA" id="ARBA00022448"/>
    </source>
</evidence>
<dbReference type="PROSITE" id="PS50850">
    <property type="entry name" value="MFS"/>
    <property type="match status" value="1"/>
</dbReference>
<dbReference type="GO" id="GO:0140115">
    <property type="term" value="P:export across plasma membrane"/>
    <property type="evidence" value="ECO:0007669"/>
    <property type="project" value="UniProtKB-ARBA"/>
</dbReference>
<organism evidence="8 10">
    <name type="scientific">Francisella adeliensis</name>
    <dbReference type="NCBI Taxonomy" id="2007306"/>
    <lineage>
        <taxon>Bacteria</taxon>
        <taxon>Pseudomonadati</taxon>
        <taxon>Pseudomonadota</taxon>
        <taxon>Gammaproteobacteria</taxon>
        <taxon>Thiotrichales</taxon>
        <taxon>Francisellaceae</taxon>
        <taxon>Francisella</taxon>
    </lineage>
</organism>
<dbReference type="RefSeq" id="WP_112869648.1">
    <property type="nucleotide sequence ID" value="NZ_CP021781.1"/>
</dbReference>
<proteinExistence type="predicted"/>
<gene>
    <name evidence="8" type="ORF">CDH04_03170</name>
    <name evidence="9" type="ORF">FZC43_03170</name>
</gene>
<dbReference type="AlphaFoldDB" id="A0A2Z4XYH1"/>
<feature type="transmembrane region" description="Helical" evidence="6">
    <location>
        <begin position="93"/>
        <end position="113"/>
    </location>
</feature>
<evidence type="ECO:0000313" key="8">
    <source>
        <dbReference type="EMBL" id="AXA33475.1"/>
    </source>
</evidence>
<keyword evidence="5 6" id="KW-0472">Membrane</keyword>
<protein>
    <submittedName>
        <fullName evidence="9">Multidrug effflux MFS transporter</fullName>
    </submittedName>
</protein>
<keyword evidence="2" id="KW-0813">Transport</keyword>
<reference evidence="9 11" key="2">
    <citation type="submission" date="2019-08" db="EMBL/GenBank/DDBJ databases">
        <title>Complete genome sequences of Francisella adeliensis (FSC1325 and FSC1326).</title>
        <authorList>
            <person name="Ohrman C."/>
            <person name="Uneklint I."/>
            <person name="Vallesi A."/>
            <person name="Karlsson L."/>
            <person name="Sjodin A."/>
        </authorList>
    </citation>
    <scope>NUCLEOTIDE SEQUENCE [LARGE SCALE GENOMIC DNA]</scope>
    <source>
        <strain evidence="9 11">FSC1325</strain>
    </source>
</reference>
<dbReference type="InterPro" id="IPR036259">
    <property type="entry name" value="MFS_trans_sf"/>
</dbReference>
<dbReference type="InterPro" id="IPR011701">
    <property type="entry name" value="MFS"/>
</dbReference>
<dbReference type="KEGG" id="fad:CDH04_03170"/>
<dbReference type="EMBL" id="CP043424">
    <property type="protein sequence ID" value="QIW11705.1"/>
    <property type="molecule type" value="Genomic_DNA"/>
</dbReference>
<dbReference type="Pfam" id="PF07690">
    <property type="entry name" value="MFS_1"/>
    <property type="match status" value="1"/>
</dbReference>